<proteinExistence type="predicted"/>
<evidence type="ECO:0000313" key="10">
    <source>
        <dbReference type="EMBL" id="KRK38774.1"/>
    </source>
</evidence>
<keyword evidence="2" id="KW-1003">Cell membrane</keyword>
<keyword evidence="6" id="KW-0067">ATP-binding</keyword>
<dbReference type="GO" id="GO:0005524">
    <property type="term" value="F:ATP binding"/>
    <property type="evidence" value="ECO:0007669"/>
    <property type="project" value="UniProtKB-KW"/>
</dbReference>
<evidence type="ECO:0000256" key="3">
    <source>
        <dbReference type="ARBA" id="ARBA00022519"/>
    </source>
</evidence>
<evidence type="ECO:0000313" key="11">
    <source>
        <dbReference type="Proteomes" id="UP000050909"/>
    </source>
</evidence>
<keyword evidence="5" id="KW-0547">Nucleotide-binding</keyword>
<dbReference type="InterPro" id="IPR003439">
    <property type="entry name" value="ABC_transporter-like_ATP-bd"/>
</dbReference>
<dbReference type="PROSITE" id="PS50893">
    <property type="entry name" value="ABC_TRANSPORTER_2"/>
    <property type="match status" value="1"/>
</dbReference>
<dbReference type="RefSeq" id="WP_054745943.1">
    <property type="nucleotide sequence ID" value="NZ_AZCV01000001.1"/>
</dbReference>
<dbReference type="InterPro" id="IPR017871">
    <property type="entry name" value="ABC_transporter-like_CS"/>
</dbReference>
<accession>A0A0R1GWY0</accession>
<dbReference type="GO" id="GO:0006817">
    <property type="term" value="P:phosphate ion transport"/>
    <property type="evidence" value="ECO:0007669"/>
    <property type="project" value="UniProtKB-KW"/>
</dbReference>
<evidence type="ECO:0000256" key="4">
    <source>
        <dbReference type="ARBA" id="ARBA00022592"/>
    </source>
</evidence>
<keyword evidence="11" id="KW-1185">Reference proteome</keyword>
<evidence type="ECO:0000256" key="8">
    <source>
        <dbReference type="ARBA" id="ARBA00023136"/>
    </source>
</evidence>
<dbReference type="InterPro" id="IPR003593">
    <property type="entry name" value="AAA+_ATPase"/>
</dbReference>
<reference evidence="10 11" key="1">
    <citation type="journal article" date="2015" name="Genome Announc.">
        <title>Expanding the biotechnology potential of lactobacilli through comparative genomics of 213 strains and associated genera.</title>
        <authorList>
            <person name="Sun Z."/>
            <person name="Harris H.M."/>
            <person name="McCann A."/>
            <person name="Guo C."/>
            <person name="Argimon S."/>
            <person name="Zhang W."/>
            <person name="Yang X."/>
            <person name="Jeffery I.B."/>
            <person name="Cooney J.C."/>
            <person name="Kagawa T.F."/>
            <person name="Liu W."/>
            <person name="Song Y."/>
            <person name="Salvetti E."/>
            <person name="Wrobel A."/>
            <person name="Rasinkangas P."/>
            <person name="Parkhill J."/>
            <person name="Rea M.C."/>
            <person name="O'Sullivan O."/>
            <person name="Ritari J."/>
            <person name="Douillard F.P."/>
            <person name="Paul Ross R."/>
            <person name="Yang R."/>
            <person name="Briner A.E."/>
            <person name="Felis G.E."/>
            <person name="de Vos W.M."/>
            <person name="Barrangou R."/>
            <person name="Klaenhammer T.R."/>
            <person name="Caufield P.W."/>
            <person name="Cui Y."/>
            <person name="Zhang H."/>
            <person name="O'Toole P.W."/>
        </authorList>
    </citation>
    <scope>NUCLEOTIDE SEQUENCE [LARGE SCALE GENOMIC DNA]</scope>
    <source>
        <strain evidence="10 11">DSM 20534</strain>
    </source>
</reference>
<dbReference type="PROSITE" id="PS00211">
    <property type="entry name" value="ABC_TRANSPORTER_1"/>
    <property type="match status" value="1"/>
</dbReference>
<comment type="caution">
    <text evidence="10">The sequence shown here is derived from an EMBL/GenBank/DDBJ whole genome shotgun (WGS) entry which is preliminary data.</text>
</comment>
<sequence>MIRFSGVNFESDHKQILTNINFEVATGETLTLAGPSGSGKSTILKLAAKIISPTAGKIEFDGQDIAELSPAGYRQDVSYCFQQPVLFGAVAEDSFKFVYEIRNQEYSQEHVIETLQSLDLKPDILKRKVNELSGGEKQRVALARNTLFLPKVLLLDEVTTGLDLTTKNLILGWLDQLNQERGVTLIKVTHEEDEISDSKHILRIIDGRLQNNE</sequence>
<dbReference type="PATRIC" id="fig|1423722.3.peg.475"/>
<dbReference type="PANTHER" id="PTHR43423:SF12">
    <property type="entry name" value="IRON EXPORT ATP-BINDING PROTEIN FETA-RELATED"/>
    <property type="match status" value="1"/>
</dbReference>
<evidence type="ECO:0000256" key="7">
    <source>
        <dbReference type="ARBA" id="ARBA00022967"/>
    </source>
</evidence>
<dbReference type="EMBL" id="AZCV01000001">
    <property type="protein sequence ID" value="KRK38774.1"/>
    <property type="molecule type" value="Genomic_DNA"/>
</dbReference>
<evidence type="ECO:0000259" key="9">
    <source>
        <dbReference type="PROSITE" id="PS50893"/>
    </source>
</evidence>
<keyword evidence="1" id="KW-0813">Transport</keyword>
<dbReference type="GO" id="GO:0016887">
    <property type="term" value="F:ATP hydrolysis activity"/>
    <property type="evidence" value="ECO:0007669"/>
    <property type="project" value="InterPro"/>
</dbReference>
<evidence type="ECO:0000256" key="2">
    <source>
        <dbReference type="ARBA" id="ARBA00022475"/>
    </source>
</evidence>
<protein>
    <submittedName>
        <fullName evidence="10">Sulfate thiosulfate ABC superfamily ATP binding cassette transporter, ABC protein</fullName>
    </submittedName>
</protein>
<evidence type="ECO:0000256" key="5">
    <source>
        <dbReference type="ARBA" id="ARBA00022741"/>
    </source>
</evidence>
<dbReference type="InterPro" id="IPR027417">
    <property type="entry name" value="P-loop_NTPase"/>
</dbReference>
<name>A0A0R1GWY0_9LACO</name>
<keyword evidence="4" id="KW-0592">Phosphate transport</keyword>
<gene>
    <name evidence="10" type="ORF">FC62_GL000466</name>
</gene>
<keyword evidence="3" id="KW-0997">Cell inner membrane</keyword>
<dbReference type="SUPFAM" id="SSF52540">
    <property type="entry name" value="P-loop containing nucleoside triphosphate hydrolases"/>
    <property type="match status" value="1"/>
</dbReference>
<dbReference type="PANTHER" id="PTHR43423">
    <property type="entry name" value="ABC TRANSPORTER I FAMILY MEMBER 17"/>
    <property type="match status" value="1"/>
</dbReference>
<evidence type="ECO:0000256" key="6">
    <source>
        <dbReference type="ARBA" id="ARBA00022840"/>
    </source>
</evidence>
<keyword evidence="8" id="KW-0472">Membrane</keyword>
<organism evidence="10 11">
    <name type="scientific">Amylolactobacillus amylotrophicus DSM 20534</name>
    <dbReference type="NCBI Taxonomy" id="1423722"/>
    <lineage>
        <taxon>Bacteria</taxon>
        <taxon>Bacillati</taxon>
        <taxon>Bacillota</taxon>
        <taxon>Bacilli</taxon>
        <taxon>Lactobacillales</taxon>
        <taxon>Lactobacillaceae</taxon>
        <taxon>Amylolactobacillus</taxon>
    </lineage>
</organism>
<dbReference type="SMART" id="SM00382">
    <property type="entry name" value="AAA"/>
    <property type="match status" value="1"/>
</dbReference>
<dbReference type="Pfam" id="PF00005">
    <property type="entry name" value="ABC_tran"/>
    <property type="match status" value="1"/>
</dbReference>
<dbReference type="AlphaFoldDB" id="A0A0R1GWY0"/>
<feature type="domain" description="ABC transporter" evidence="9">
    <location>
        <begin position="2"/>
        <end position="213"/>
    </location>
</feature>
<keyword evidence="7" id="KW-1278">Translocase</keyword>
<evidence type="ECO:0000256" key="1">
    <source>
        <dbReference type="ARBA" id="ARBA00022448"/>
    </source>
</evidence>
<dbReference type="Proteomes" id="UP000050909">
    <property type="component" value="Unassembled WGS sequence"/>
</dbReference>
<dbReference type="Gene3D" id="3.40.50.300">
    <property type="entry name" value="P-loop containing nucleotide triphosphate hydrolases"/>
    <property type="match status" value="1"/>
</dbReference>